<dbReference type="InterPro" id="IPR007361">
    <property type="entry name" value="DUF427"/>
</dbReference>
<dbReference type="Gene3D" id="2.170.150.40">
    <property type="entry name" value="Domain of unknown function (DUF427)"/>
    <property type="match status" value="1"/>
</dbReference>
<dbReference type="PANTHER" id="PTHR34310:SF5">
    <property type="entry name" value="DUF427 DOMAIN PROTEIN (AFU_ORTHOLOGUE AFUA_3G02220)"/>
    <property type="match status" value="1"/>
</dbReference>
<dbReference type="eggNOG" id="ENOG502S4NZ">
    <property type="taxonomic scope" value="Eukaryota"/>
</dbReference>
<evidence type="ECO:0000259" key="1">
    <source>
        <dbReference type="Pfam" id="PF04248"/>
    </source>
</evidence>
<dbReference type="EMBL" id="DS027050">
    <property type="protein sequence ID" value="EAW12257.1"/>
    <property type="molecule type" value="Genomic_DNA"/>
</dbReference>
<proteinExistence type="predicted"/>
<feature type="domain" description="DUF427" evidence="1">
    <location>
        <begin position="6"/>
        <end position="91"/>
    </location>
</feature>
<evidence type="ECO:0000313" key="3">
    <source>
        <dbReference type="Proteomes" id="UP000006701"/>
    </source>
</evidence>
<dbReference type="OrthoDB" id="18996at2759"/>
<dbReference type="Pfam" id="PF04248">
    <property type="entry name" value="NTP_transf_9"/>
    <property type="match status" value="1"/>
</dbReference>
<dbReference type="Proteomes" id="UP000006701">
    <property type="component" value="Unassembled WGS sequence"/>
</dbReference>
<dbReference type="PANTHER" id="PTHR34310">
    <property type="entry name" value="DUF427 DOMAIN PROTEIN (AFU_ORTHOLOGUE AFUA_3G02220)"/>
    <property type="match status" value="1"/>
</dbReference>
<dbReference type="KEGG" id="act:ACLA_062200"/>
<organism evidence="2 3">
    <name type="scientific">Aspergillus clavatus (strain ATCC 1007 / CBS 513.65 / DSM 816 / NCTC 3887 / NRRL 1 / QM 1276 / 107)</name>
    <dbReference type="NCBI Taxonomy" id="344612"/>
    <lineage>
        <taxon>Eukaryota</taxon>
        <taxon>Fungi</taxon>
        <taxon>Dikarya</taxon>
        <taxon>Ascomycota</taxon>
        <taxon>Pezizomycotina</taxon>
        <taxon>Eurotiomycetes</taxon>
        <taxon>Eurotiomycetidae</taxon>
        <taxon>Eurotiales</taxon>
        <taxon>Aspergillaceae</taxon>
        <taxon>Aspergillus</taxon>
        <taxon>Aspergillus subgen. Fumigati</taxon>
    </lineage>
</organism>
<dbReference type="GeneID" id="4705943"/>
<protein>
    <submittedName>
        <fullName evidence="2">DUF427 domain protein</fullName>
    </submittedName>
</protein>
<name>A1CCK0_ASPCL</name>
<accession>A1CCK0</accession>
<dbReference type="OMA" id="ENNHYFP"/>
<keyword evidence="3" id="KW-1185">Reference proteome</keyword>
<dbReference type="AlphaFoldDB" id="A1CCK0"/>
<dbReference type="RefSeq" id="XP_001273683.1">
    <property type="nucleotide sequence ID" value="XM_001273682.1"/>
</dbReference>
<dbReference type="VEuPathDB" id="FungiDB:ACLA_062200"/>
<sequence>MPRAIASVDGTVLAETDTWETVEGNVYFPPSAIKNKSLFTSTDLSTHCPWKGDASYYTVTIGDKTLPNVAWYYPQPFDAAKNIKDYVAFYKNKVNIDVE</sequence>
<reference evidence="2 3" key="1">
    <citation type="journal article" date="2008" name="PLoS Genet.">
        <title>Genomic islands in the pathogenic filamentous fungus Aspergillus fumigatus.</title>
        <authorList>
            <person name="Fedorova N.D."/>
            <person name="Khaldi N."/>
            <person name="Joardar V.S."/>
            <person name="Maiti R."/>
            <person name="Amedeo P."/>
            <person name="Anderson M.J."/>
            <person name="Crabtree J."/>
            <person name="Silva J.C."/>
            <person name="Badger J.H."/>
            <person name="Albarraq A."/>
            <person name="Angiuoli S."/>
            <person name="Bussey H."/>
            <person name="Bowyer P."/>
            <person name="Cotty P.J."/>
            <person name="Dyer P.S."/>
            <person name="Egan A."/>
            <person name="Galens K."/>
            <person name="Fraser-Liggett C.M."/>
            <person name="Haas B.J."/>
            <person name="Inman J.M."/>
            <person name="Kent R."/>
            <person name="Lemieux S."/>
            <person name="Malavazi I."/>
            <person name="Orvis J."/>
            <person name="Roemer T."/>
            <person name="Ronning C.M."/>
            <person name="Sundaram J.P."/>
            <person name="Sutton G."/>
            <person name="Turner G."/>
            <person name="Venter J.C."/>
            <person name="White O.R."/>
            <person name="Whitty B.R."/>
            <person name="Youngman P."/>
            <person name="Wolfe K.H."/>
            <person name="Goldman G.H."/>
            <person name="Wortman J.R."/>
            <person name="Jiang B."/>
            <person name="Denning D.W."/>
            <person name="Nierman W.C."/>
        </authorList>
    </citation>
    <scope>NUCLEOTIDE SEQUENCE [LARGE SCALE GENOMIC DNA]</scope>
    <source>
        <strain evidence="3">ATCC 1007 / CBS 513.65 / DSM 816 / NCTC 3887 / NRRL 1</strain>
    </source>
</reference>
<evidence type="ECO:0000313" key="2">
    <source>
        <dbReference type="EMBL" id="EAW12257.1"/>
    </source>
</evidence>
<gene>
    <name evidence="2" type="ORF">ACLA_062200</name>
</gene>
<dbReference type="InterPro" id="IPR038694">
    <property type="entry name" value="DUF427_sf"/>
</dbReference>
<dbReference type="HOGENOM" id="CLU_126578_1_2_1"/>